<protein>
    <submittedName>
        <fullName evidence="13">Tegument protein UL51</fullName>
    </submittedName>
</protein>
<dbReference type="EMBL" id="KR296657">
    <property type="protein sequence ID" value="ANG65590.1"/>
    <property type="molecule type" value="Genomic_DNA"/>
</dbReference>
<organismHost>
    <name type="scientific">Felidae</name>
    <name type="common">cat family</name>
    <dbReference type="NCBI Taxonomy" id="9681"/>
</organismHost>
<accession>D1FXT0</accession>
<dbReference type="OrthoDB" id="12743at10239"/>
<feature type="region of interest" description="Disordered" evidence="12">
    <location>
        <begin position="221"/>
        <end position="242"/>
    </location>
</feature>
<evidence type="ECO:0000256" key="9">
    <source>
        <dbReference type="ARBA" id="ARBA00023139"/>
    </source>
</evidence>
<evidence type="ECO:0000256" key="8">
    <source>
        <dbReference type="ARBA" id="ARBA00022844"/>
    </source>
</evidence>
<keyword evidence="6" id="KW-0920">Virion tegument</keyword>
<dbReference type="GeneID" id="8658533"/>
<dbReference type="Pfam" id="PF04540">
    <property type="entry name" value="Herpes_UL51"/>
    <property type="match status" value="1"/>
</dbReference>
<dbReference type="InterPro" id="IPR007625">
    <property type="entry name" value="Herpes_UL51"/>
</dbReference>
<keyword evidence="7" id="KW-1040">Host Golgi apparatus</keyword>
<dbReference type="Proteomes" id="UP000149016">
    <property type="component" value="Segment"/>
</dbReference>
<dbReference type="GO" id="GO:0044177">
    <property type="term" value="C:host cell Golgi apparatus"/>
    <property type="evidence" value="ECO:0007669"/>
    <property type="project" value="UniProtKB-SubCell"/>
</dbReference>
<feature type="compositionally biased region" description="Basic residues" evidence="12">
    <location>
        <begin position="225"/>
        <end position="234"/>
    </location>
</feature>
<evidence type="ECO:0000256" key="5">
    <source>
        <dbReference type="ARBA" id="ARBA00022553"/>
    </source>
</evidence>
<keyword evidence="17" id="KW-1185">Reference proteome</keyword>
<evidence type="ECO:0000313" key="15">
    <source>
        <dbReference type="EMBL" id="AVR53432.1"/>
    </source>
</evidence>
<reference evidence="14 16" key="3">
    <citation type="submission" date="2015-04" db="EMBL/GenBank/DDBJ databases">
        <title>Diversity among historical and modern clinical isolates of feline herpesvirus 1.</title>
        <authorList>
            <person name="Vaz P.K."/>
            <person name="Job N."/>
            <person name="Horsington J."/>
            <person name="Hartley C.A."/>
            <person name="Ficorilli N."/>
            <person name="Browning G.F."/>
            <person name="Devlin J.M."/>
        </authorList>
    </citation>
    <scope>NUCLEOTIDE SEQUENCE [LARGE SCALE GENOMIC DNA]</scope>
    <source>
        <strain evidence="14">Feligen</strain>
    </source>
</reference>
<evidence type="ECO:0000313" key="13">
    <source>
        <dbReference type="EMBL" id="ACT88306.1"/>
    </source>
</evidence>
<evidence type="ECO:0000256" key="7">
    <source>
        <dbReference type="ARBA" id="ARBA00022812"/>
    </source>
</evidence>
<comment type="similarity">
    <text evidence="4">Belongs to the herpesviridae UL51 family.</text>
</comment>
<evidence type="ECO:0000256" key="3">
    <source>
        <dbReference type="ARBA" id="ARBA00004535"/>
    </source>
</evidence>
<sequence length="242" mass="26246">MIKSFLAGLCGNPVDNAETYEPIHNGPGNDTTLRLREALAVINTLLPNPLTVADVISSAEQTKKLIKAHALARTYQACQRNLECLSKHQVTGDNPSLTSIVESHIANARRLSDSCLAAIVHLYLSVGSVDTTTDTIVDQAIRMSSENNIVMADVAVLEKTFGIGAASSGNRHLVTNQPSASEECKISNHPNVTSVTTMDITPNVVAREPVLVNDHIFDNGDSIRHTKKSKRKSHRQTELTME</sequence>
<evidence type="ECO:0000256" key="12">
    <source>
        <dbReference type="SAM" id="MobiDB-lite"/>
    </source>
</evidence>
<dbReference type="RefSeq" id="YP_003331527.1">
    <property type="nucleotide sequence ID" value="NC_013590.2"/>
</dbReference>
<gene>
    <name evidence="13" type="primary">UL51</name>
</gene>
<keyword evidence="5" id="KW-0597">Phosphoprotein</keyword>
<evidence type="ECO:0000256" key="10">
    <source>
        <dbReference type="ARBA" id="ARBA00023200"/>
    </source>
</evidence>
<name>D1FXT0_FHV1</name>
<reference evidence="13 17" key="2">
    <citation type="journal article" date="2010" name="Virology">
        <title>Complete genomic sequence and an infectious BAC clone of feline herpesvirus-1 (FHV-1).</title>
        <authorList>
            <person name="Tai S.H."/>
            <person name="Niikura M."/>
            <person name="Cheng H.H."/>
            <person name="Kruger J.M."/>
            <person name="Wise A.G."/>
            <person name="Maes R.K."/>
        </authorList>
    </citation>
    <scope>NUCLEOTIDE SEQUENCE [LARGE SCALE GENOMIC DNA]</scope>
    <source>
        <strain evidence="13">C-27</strain>
    </source>
</reference>
<evidence type="ECO:0000256" key="6">
    <source>
        <dbReference type="ARBA" id="ARBA00022580"/>
    </source>
</evidence>
<evidence type="ECO:0000256" key="1">
    <source>
        <dbReference type="ARBA" id="ARBA00004136"/>
    </source>
</evidence>
<evidence type="ECO:0000256" key="11">
    <source>
        <dbReference type="ARBA" id="ARBA00023288"/>
    </source>
</evidence>
<dbReference type="KEGG" id="vg:8658533"/>
<dbReference type="GO" id="GO:0019033">
    <property type="term" value="C:viral tegument"/>
    <property type="evidence" value="ECO:0007669"/>
    <property type="project" value="UniProtKB-SubCell"/>
</dbReference>
<comment type="subcellular location">
    <subcellularLocation>
        <location evidence="1">Host Golgi apparatus</location>
    </subcellularLocation>
    <subcellularLocation>
        <location evidence="2">Host cytoplasm</location>
    </subcellularLocation>
    <subcellularLocation>
        <location evidence="3">Virion tegument</location>
    </subcellularLocation>
</comment>
<keyword evidence="10" id="KW-1035">Host cytoplasm</keyword>
<keyword evidence="9" id="KW-0564">Palmitate</keyword>
<dbReference type="EMBL" id="MH027321">
    <property type="protein sequence ID" value="AVR53432.1"/>
    <property type="molecule type" value="mRNA"/>
</dbReference>
<evidence type="ECO:0000256" key="2">
    <source>
        <dbReference type="ARBA" id="ARBA00004192"/>
    </source>
</evidence>
<proteinExistence type="evidence at transcript level"/>
<evidence type="ECO:0000313" key="16">
    <source>
        <dbReference type="Proteomes" id="UP000098246"/>
    </source>
</evidence>
<reference evidence="15" key="4">
    <citation type="submission" date="2018-03" db="EMBL/GenBank/DDBJ databases">
        <title>Feline Herpesvirus 1 isolate HR-1.</title>
        <authorList>
            <person name="Tian J."/>
            <person name="Liu Y."/>
            <person name="Liu X."/>
            <person name="Sun X."/>
            <person name="Zhang J."/>
            <person name="Qu L."/>
        </authorList>
    </citation>
    <scope>NUCLEOTIDE SEQUENCE</scope>
    <source>
        <strain evidence="15">HR-1</strain>
    </source>
</reference>
<organism evidence="13 17">
    <name type="scientific">Feline herpesvirus 1</name>
    <name type="common">FeHV-1</name>
    <name type="synonym">Feline viral rhinotracheitis virus</name>
    <dbReference type="NCBI Taxonomy" id="10334"/>
    <lineage>
        <taxon>Viruses</taxon>
        <taxon>Duplodnaviria</taxon>
        <taxon>Heunggongvirae</taxon>
        <taxon>Peploviricota</taxon>
        <taxon>Herviviricetes</taxon>
        <taxon>Herpesvirales</taxon>
        <taxon>Orthoherpesviridae</taxon>
        <taxon>Alphaherpesvirinae</taxon>
        <taxon>Varicellovirus</taxon>
        <taxon>Varicellovirus felidalpha1</taxon>
    </lineage>
</organism>
<evidence type="ECO:0000313" key="14">
    <source>
        <dbReference type="EMBL" id="ANG65590.1"/>
    </source>
</evidence>
<evidence type="ECO:0000313" key="17">
    <source>
        <dbReference type="Proteomes" id="UP000149016"/>
    </source>
</evidence>
<dbReference type="Proteomes" id="UP000098246">
    <property type="component" value="Segment"/>
</dbReference>
<reference evidence="13" key="1">
    <citation type="submission" date="2009-12" db="EMBL/GenBank/DDBJ databases">
        <authorList>
            <person name="Tai S.-H."/>
            <person name="Niikura M."/>
            <person name="Cheng H.H."/>
            <person name="Kruger J.M."/>
            <person name="Wise A.G."/>
            <person name="Maes R.K."/>
        </authorList>
    </citation>
    <scope>NUCLEOTIDE SEQUENCE</scope>
    <source>
        <strain evidence="13">C-27</strain>
    </source>
</reference>
<keyword evidence="11" id="KW-0449">Lipoprotein</keyword>
<dbReference type="EMBL" id="FJ478159">
    <property type="protein sequence ID" value="ACT88306.1"/>
    <property type="molecule type" value="Genomic_DNA"/>
</dbReference>
<evidence type="ECO:0000256" key="4">
    <source>
        <dbReference type="ARBA" id="ARBA00006551"/>
    </source>
</evidence>
<keyword evidence="8" id="KW-0946">Virion</keyword>